<evidence type="ECO:0000313" key="3">
    <source>
        <dbReference type="Proteomes" id="UP000578531"/>
    </source>
</evidence>
<feature type="compositionally biased region" description="Polar residues" evidence="1">
    <location>
        <begin position="488"/>
        <end position="499"/>
    </location>
</feature>
<organism evidence="2 3">
    <name type="scientific">Letharia columbiana</name>
    <dbReference type="NCBI Taxonomy" id="112416"/>
    <lineage>
        <taxon>Eukaryota</taxon>
        <taxon>Fungi</taxon>
        <taxon>Dikarya</taxon>
        <taxon>Ascomycota</taxon>
        <taxon>Pezizomycotina</taxon>
        <taxon>Lecanoromycetes</taxon>
        <taxon>OSLEUM clade</taxon>
        <taxon>Lecanoromycetidae</taxon>
        <taxon>Lecanorales</taxon>
        <taxon>Lecanorineae</taxon>
        <taxon>Parmeliaceae</taxon>
        <taxon>Letharia</taxon>
    </lineage>
</organism>
<dbReference type="SUPFAM" id="SSF52047">
    <property type="entry name" value="RNI-like"/>
    <property type="match status" value="1"/>
</dbReference>
<evidence type="ECO:0008006" key="4">
    <source>
        <dbReference type="Google" id="ProtNLM"/>
    </source>
</evidence>
<sequence>MGRLTYINRKIEGLKLGTAISRDLVKRIPPSAGSKAAFRDPVVELDVSGKGLTDEGFAEVASALVESLNYDGDQGRIVRLEELCLTNNRLSATSLQALSPIIRLASNDLRDLDLSGNSITINTEAEVAIWEDFLMSFSSCCLLRRIDLSRNAWGPRVFEVMIRVYAKQEAVDLVLPADLEQIQSKERRTSTDIAGLGRGMRRMRVVSDPDDWGSDEDNSPKSDGHKGSGHGSKFPQKAGLPPSQLESPLTYATTRGLRSVPYIVLSNSEMTEAGALHLSYILAIHHVPKRLLTRVPHAKAGASAQQLLSYDQSQCRGIIYLPNPLLGSAGHKVLELAEVMRDGYSDCLTDDSPEFPKTPIMSTNMLKRASGSHPGLGAGAYDRRCRNTASTGLSDQAGQDGLMGSELDRARSRIQGTTLQHAGPQSNDLWRAAFKMLSLGREIRPQTRNEPLPRPPAPKTKTPIVRTLKVPGITPKTLKPLTPLTLQRDPNQPITPWTTQFPKKSGCLPSTPIVIPLTPLTPRIPVVSAPLLTETAIYRTKLPCGLPEYIWRRILGLAAGAEGIMSVSQQQSVLKWAMDRKTLRQESESLGLRTSAQCWKILEATGCLAYEMDKP</sequence>
<dbReference type="AlphaFoldDB" id="A0A8H6L708"/>
<proteinExistence type="predicted"/>
<dbReference type="RefSeq" id="XP_037167184.1">
    <property type="nucleotide sequence ID" value="XM_037305991.1"/>
</dbReference>
<dbReference type="Proteomes" id="UP000578531">
    <property type="component" value="Unassembled WGS sequence"/>
</dbReference>
<dbReference type="GeneID" id="59285732"/>
<protein>
    <recommendedName>
        <fullName evidence="4">Leucine rich repeat protein</fullName>
    </recommendedName>
</protein>
<accession>A0A8H6L708</accession>
<feature type="region of interest" description="Disordered" evidence="1">
    <location>
        <begin position="479"/>
        <end position="499"/>
    </location>
</feature>
<dbReference type="Gene3D" id="3.80.10.10">
    <property type="entry name" value="Ribonuclease Inhibitor"/>
    <property type="match status" value="1"/>
</dbReference>
<dbReference type="OrthoDB" id="9876299at2759"/>
<gene>
    <name evidence="2" type="ORF">HO173_004067</name>
</gene>
<comment type="caution">
    <text evidence="2">The sequence shown here is derived from an EMBL/GenBank/DDBJ whole genome shotgun (WGS) entry which is preliminary data.</text>
</comment>
<name>A0A8H6L708_9LECA</name>
<keyword evidence="3" id="KW-1185">Reference proteome</keyword>
<dbReference type="InterPro" id="IPR032675">
    <property type="entry name" value="LRR_dom_sf"/>
</dbReference>
<feature type="region of interest" description="Disordered" evidence="1">
    <location>
        <begin position="206"/>
        <end position="247"/>
    </location>
</feature>
<evidence type="ECO:0000256" key="1">
    <source>
        <dbReference type="SAM" id="MobiDB-lite"/>
    </source>
</evidence>
<dbReference type="EMBL" id="JACCJC010000012">
    <property type="protein sequence ID" value="KAF6237866.1"/>
    <property type="molecule type" value="Genomic_DNA"/>
</dbReference>
<evidence type="ECO:0000313" key="2">
    <source>
        <dbReference type="EMBL" id="KAF6237866.1"/>
    </source>
</evidence>
<reference evidence="2 3" key="1">
    <citation type="journal article" date="2020" name="Genomics">
        <title>Complete, high-quality genomes from long-read metagenomic sequencing of two wolf lichen thalli reveals enigmatic genome architecture.</title>
        <authorList>
            <person name="McKenzie S.K."/>
            <person name="Walston R.F."/>
            <person name="Allen J.L."/>
        </authorList>
    </citation>
    <scope>NUCLEOTIDE SEQUENCE [LARGE SCALE GENOMIC DNA]</scope>
    <source>
        <strain evidence="2">WasteWater2</strain>
    </source>
</reference>
<feature type="compositionally biased region" description="Acidic residues" evidence="1">
    <location>
        <begin position="208"/>
        <end position="217"/>
    </location>
</feature>